<dbReference type="Gene3D" id="3.40.190.10">
    <property type="entry name" value="Periplasmic binding protein-like II"/>
    <property type="match status" value="2"/>
</dbReference>
<dbReference type="SUPFAM" id="SSF53850">
    <property type="entry name" value="Periplasmic binding protein-like II"/>
    <property type="match status" value="1"/>
</dbReference>
<reference evidence="6 7" key="1">
    <citation type="journal article" date="2017" name="Environ. Microbiol.">
        <title>Genomic and physiological analyses of 'Reinekea forsetii' reveal a versatile opportunistic lifestyle during spring algae blooms.</title>
        <authorList>
            <person name="Avci B."/>
            <person name="Hahnke R.L."/>
            <person name="Chafee M."/>
            <person name="Fischer T."/>
            <person name="Gruber-Vodicka H."/>
            <person name="Tegetmeyer H.E."/>
            <person name="Harder J."/>
            <person name="Fuchs B.M."/>
            <person name="Amann R.I."/>
            <person name="Teeling H."/>
        </authorList>
    </citation>
    <scope>NUCLEOTIDE SEQUENCE [LARGE SCALE GENOMIC DNA]</scope>
    <source>
        <strain evidence="6 7">Hel1_31_D35</strain>
    </source>
</reference>
<evidence type="ECO:0000256" key="1">
    <source>
        <dbReference type="ARBA" id="ARBA00004308"/>
    </source>
</evidence>
<dbReference type="CDD" id="cd13553">
    <property type="entry name" value="PBP2_NrtA_CpmA_like"/>
    <property type="match status" value="1"/>
</dbReference>
<keyword evidence="4" id="KW-0997">Cell inner membrane</keyword>
<keyword evidence="5" id="KW-0472">Membrane</keyword>
<protein>
    <submittedName>
        <fullName evidence="6">Nitrate ABC transporter, nitrate-binding protein</fullName>
    </submittedName>
</protein>
<evidence type="ECO:0000313" key="6">
    <source>
        <dbReference type="EMBL" id="ATX76298.1"/>
    </source>
</evidence>
<dbReference type="Pfam" id="PF13379">
    <property type="entry name" value="NMT1_2"/>
    <property type="match status" value="1"/>
</dbReference>
<evidence type="ECO:0000256" key="5">
    <source>
        <dbReference type="ARBA" id="ARBA00023136"/>
    </source>
</evidence>
<dbReference type="KEGG" id="rfo:REIFOR_01150"/>
<keyword evidence="2" id="KW-0813">Transport</keyword>
<sequence>MEPMNPMLISPTTNPDAVHIGYVPLLDCAPLIIAQEAGFFAAEGLQVSLERESNWASIRDKLSFGILDAAHILAPMVLASQLTATNNDRTKTFKTALAMGYNGNAITLSSQIYNRLTPSDGGFRAIAAALKTHLSLTTGTLRVGTVHPHSMHTYLLHLYLDSAGIDTARVTIKVIPPVNMVKAMLEGEVDLYCVGEPWNTAAQIAQAGEIICYGSELWAHAPEKVLGVNRGFAEKRPEVHEKLLAAIIRACQWLECADHIAQSALWMAGPTYLNCSSDLLIQAMLSQWHTQSSTHQRKVFYSNQANAPWPAHARWILEAMQAYNQVDTTELITSLQGLYDWDTYQRVMTRLDLPVPERERFPGLLPTIL</sequence>
<dbReference type="InterPro" id="IPR044527">
    <property type="entry name" value="NrtA/CpmA_ABC-bd_dom"/>
</dbReference>
<name>A0A2K8KNB5_9GAMM</name>
<accession>A0A2K8KNB5</accession>
<keyword evidence="3" id="KW-1003">Cell membrane</keyword>
<dbReference type="GO" id="GO:0012505">
    <property type="term" value="C:endomembrane system"/>
    <property type="evidence" value="ECO:0007669"/>
    <property type="project" value="UniProtKB-SubCell"/>
</dbReference>
<proteinExistence type="predicted"/>
<dbReference type="PANTHER" id="PTHR30024:SF43">
    <property type="entry name" value="BLL4572 PROTEIN"/>
    <property type="match status" value="1"/>
</dbReference>
<evidence type="ECO:0000313" key="7">
    <source>
        <dbReference type="Proteomes" id="UP000229757"/>
    </source>
</evidence>
<dbReference type="PANTHER" id="PTHR30024">
    <property type="entry name" value="ALIPHATIC SULFONATES-BINDING PROTEIN-RELATED"/>
    <property type="match status" value="1"/>
</dbReference>
<dbReference type="Proteomes" id="UP000229757">
    <property type="component" value="Chromosome"/>
</dbReference>
<dbReference type="EMBL" id="CP011797">
    <property type="protein sequence ID" value="ATX76298.1"/>
    <property type="molecule type" value="Genomic_DNA"/>
</dbReference>
<comment type="subcellular location">
    <subcellularLocation>
        <location evidence="1">Endomembrane system</location>
    </subcellularLocation>
</comment>
<keyword evidence="7" id="KW-1185">Reference proteome</keyword>
<organism evidence="6 7">
    <name type="scientific">Reinekea forsetii</name>
    <dbReference type="NCBI Taxonomy" id="1336806"/>
    <lineage>
        <taxon>Bacteria</taxon>
        <taxon>Pseudomonadati</taxon>
        <taxon>Pseudomonadota</taxon>
        <taxon>Gammaproteobacteria</taxon>
        <taxon>Oceanospirillales</taxon>
        <taxon>Saccharospirillaceae</taxon>
        <taxon>Reinekea</taxon>
    </lineage>
</organism>
<evidence type="ECO:0000256" key="2">
    <source>
        <dbReference type="ARBA" id="ARBA00022448"/>
    </source>
</evidence>
<gene>
    <name evidence="6" type="ORF">REIFOR_01150</name>
</gene>
<evidence type="ECO:0000256" key="4">
    <source>
        <dbReference type="ARBA" id="ARBA00022519"/>
    </source>
</evidence>
<evidence type="ECO:0000256" key="3">
    <source>
        <dbReference type="ARBA" id="ARBA00022475"/>
    </source>
</evidence>
<dbReference type="AlphaFoldDB" id="A0A2K8KNB5"/>